<keyword evidence="3" id="KW-1185">Reference proteome</keyword>
<evidence type="ECO:0000256" key="1">
    <source>
        <dbReference type="SAM" id="MobiDB-lite"/>
    </source>
</evidence>
<dbReference type="AlphaFoldDB" id="A0AAW1WZ79"/>
<dbReference type="EMBL" id="JBEDUW010000005">
    <property type="protein sequence ID" value="KAK9928742.1"/>
    <property type="molecule type" value="Genomic_DNA"/>
</dbReference>
<feature type="compositionally biased region" description="Basic residues" evidence="1">
    <location>
        <begin position="106"/>
        <end position="119"/>
    </location>
</feature>
<dbReference type="Proteomes" id="UP001457282">
    <property type="component" value="Unassembled WGS sequence"/>
</dbReference>
<reference evidence="2 3" key="1">
    <citation type="journal article" date="2023" name="G3 (Bethesda)">
        <title>A chromosome-length genome assembly and annotation of blackberry (Rubus argutus, cv. 'Hillquist').</title>
        <authorList>
            <person name="Bruna T."/>
            <person name="Aryal R."/>
            <person name="Dudchenko O."/>
            <person name="Sargent D.J."/>
            <person name="Mead D."/>
            <person name="Buti M."/>
            <person name="Cavallini A."/>
            <person name="Hytonen T."/>
            <person name="Andres J."/>
            <person name="Pham M."/>
            <person name="Weisz D."/>
            <person name="Mascagni F."/>
            <person name="Usai G."/>
            <person name="Natali L."/>
            <person name="Bassil N."/>
            <person name="Fernandez G.E."/>
            <person name="Lomsadze A."/>
            <person name="Armour M."/>
            <person name="Olukolu B."/>
            <person name="Poorten T."/>
            <person name="Britton C."/>
            <person name="Davik J."/>
            <person name="Ashrafi H."/>
            <person name="Aiden E.L."/>
            <person name="Borodovsky M."/>
            <person name="Worthington M."/>
        </authorList>
    </citation>
    <scope>NUCLEOTIDE SEQUENCE [LARGE SCALE GENOMIC DNA]</scope>
    <source>
        <strain evidence="2">PI 553951</strain>
    </source>
</reference>
<sequence>MRNQQIQNLPKPHPIPNCPPCSLISAISTITPHHLLQSQTCRTARNLTSNLQLKPHRELQPAAPSITHSAESHHLCRCRRSRRGAQTPKPSQRRQSPSRAAPCYWRRQKKKKKRMKRRARDYDRRERKDEKKEKKKREAIPPPVYLPIVDRTQPCHQSSAAPPQTGAISVKPRPLFLLYRRRFRALPTNHRRTLFIDPNPRPHHRAHLAAAAPFHRSLPAEE</sequence>
<organism evidence="2 3">
    <name type="scientific">Rubus argutus</name>
    <name type="common">Southern blackberry</name>
    <dbReference type="NCBI Taxonomy" id="59490"/>
    <lineage>
        <taxon>Eukaryota</taxon>
        <taxon>Viridiplantae</taxon>
        <taxon>Streptophyta</taxon>
        <taxon>Embryophyta</taxon>
        <taxon>Tracheophyta</taxon>
        <taxon>Spermatophyta</taxon>
        <taxon>Magnoliopsida</taxon>
        <taxon>eudicotyledons</taxon>
        <taxon>Gunneridae</taxon>
        <taxon>Pentapetalae</taxon>
        <taxon>rosids</taxon>
        <taxon>fabids</taxon>
        <taxon>Rosales</taxon>
        <taxon>Rosaceae</taxon>
        <taxon>Rosoideae</taxon>
        <taxon>Rosoideae incertae sedis</taxon>
        <taxon>Rubus</taxon>
    </lineage>
</organism>
<name>A0AAW1WZ79_RUBAR</name>
<feature type="region of interest" description="Disordered" evidence="1">
    <location>
        <begin position="61"/>
        <end position="141"/>
    </location>
</feature>
<gene>
    <name evidence="2" type="ORF">M0R45_025863</name>
</gene>
<feature type="compositionally biased region" description="Polar residues" evidence="1">
    <location>
        <begin position="88"/>
        <end position="98"/>
    </location>
</feature>
<evidence type="ECO:0000313" key="2">
    <source>
        <dbReference type="EMBL" id="KAK9928742.1"/>
    </source>
</evidence>
<evidence type="ECO:0000313" key="3">
    <source>
        <dbReference type="Proteomes" id="UP001457282"/>
    </source>
</evidence>
<accession>A0AAW1WZ79</accession>
<feature type="compositionally biased region" description="Basic and acidic residues" evidence="1">
    <location>
        <begin position="120"/>
        <end position="139"/>
    </location>
</feature>
<comment type="caution">
    <text evidence="2">The sequence shown here is derived from an EMBL/GenBank/DDBJ whole genome shotgun (WGS) entry which is preliminary data.</text>
</comment>
<protein>
    <submittedName>
        <fullName evidence="2">Uncharacterized protein</fullName>
    </submittedName>
</protein>
<proteinExistence type="predicted"/>